<feature type="region of interest" description="Disordered" evidence="1">
    <location>
        <begin position="216"/>
        <end position="236"/>
    </location>
</feature>
<evidence type="ECO:0000256" key="1">
    <source>
        <dbReference type="SAM" id="MobiDB-lite"/>
    </source>
</evidence>
<organism evidence="2 3">
    <name type="scientific">Artemisia annua</name>
    <name type="common">Sweet wormwood</name>
    <dbReference type="NCBI Taxonomy" id="35608"/>
    <lineage>
        <taxon>Eukaryota</taxon>
        <taxon>Viridiplantae</taxon>
        <taxon>Streptophyta</taxon>
        <taxon>Embryophyta</taxon>
        <taxon>Tracheophyta</taxon>
        <taxon>Spermatophyta</taxon>
        <taxon>Magnoliopsida</taxon>
        <taxon>eudicotyledons</taxon>
        <taxon>Gunneridae</taxon>
        <taxon>Pentapetalae</taxon>
        <taxon>asterids</taxon>
        <taxon>campanulids</taxon>
        <taxon>Asterales</taxon>
        <taxon>Asteraceae</taxon>
        <taxon>Asteroideae</taxon>
        <taxon>Anthemideae</taxon>
        <taxon>Artemisiinae</taxon>
        <taxon>Artemisia</taxon>
    </lineage>
</organism>
<protein>
    <submittedName>
        <fullName evidence="2">von Willebrand factor, type A</fullName>
    </submittedName>
</protein>
<dbReference type="Proteomes" id="UP000245207">
    <property type="component" value="Unassembled WGS sequence"/>
</dbReference>
<dbReference type="AlphaFoldDB" id="A0A2U1KRZ0"/>
<name>A0A2U1KRZ0_ARTAN</name>
<accession>A0A2U1KRZ0</accession>
<sequence>MKNTSVTIEGKQVILRPDTVSTMESKVTIHQGNPMKNTSVIVEGKQVIIEGKQVILRPDTVSKMESKNGQSFVYKDRIKNNIVTIHQGNPMKNTSVTIEGKQVILRPDTVSTMESNGQTFIYKDRIKNNIVTIHQGNPMKNTSVTIEGKQVILRPDTVSTQTVVSLDVERQRNRLNVASAVADVRVAAEHGNLTEARLMLGGCQKELRELGSELEEMREGMANPPPKKSNRQDKSVHSQRRKLYSFCCLNLCHYFCFKNAKASLG</sequence>
<reference evidence="2 3" key="1">
    <citation type="journal article" date="2018" name="Mol. Plant">
        <title>The genome of Artemisia annua provides insight into the evolution of Asteraceae family and artemisinin biosynthesis.</title>
        <authorList>
            <person name="Shen Q."/>
            <person name="Zhang L."/>
            <person name="Liao Z."/>
            <person name="Wang S."/>
            <person name="Yan T."/>
            <person name="Shi P."/>
            <person name="Liu M."/>
            <person name="Fu X."/>
            <person name="Pan Q."/>
            <person name="Wang Y."/>
            <person name="Lv Z."/>
            <person name="Lu X."/>
            <person name="Zhang F."/>
            <person name="Jiang W."/>
            <person name="Ma Y."/>
            <person name="Chen M."/>
            <person name="Hao X."/>
            <person name="Li L."/>
            <person name="Tang Y."/>
            <person name="Lv G."/>
            <person name="Zhou Y."/>
            <person name="Sun X."/>
            <person name="Brodelius P.E."/>
            <person name="Rose J.K.C."/>
            <person name="Tang K."/>
        </authorList>
    </citation>
    <scope>NUCLEOTIDE SEQUENCE [LARGE SCALE GENOMIC DNA]</scope>
    <source>
        <strain evidence="3">cv. Huhao1</strain>
        <tissue evidence="2">Leaf</tissue>
    </source>
</reference>
<dbReference type="EMBL" id="PKPP01014576">
    <property type="protein sequence ID" value="PWA39518.1"/>
    <property type="molecule type" value="Genomic_DNA"/>
</dbReference>
<evidence type="ECO:0000313" key="2">
    <source>
        <dbReference type="EMBL" id="PWA39518.1"/>
    </source>
</evidence>
<dbReference type="OrthoDB" id="687730at2759"/>
<dbReference type="STRING" id="35608.A0A2U1KRZ0"/>
<gene>
    <name evidence="2" type="ORF">CTI12_AA570930</name>
</gene>
<evidence type="ECO:0000313" key="3">
    <source>
        <dbReference type="Proteomes" id="UP000245207"/>
    </source>
</evidence>
<keyword evidence="3" id="KW-1185">Reference proteome</keyword>
<comment type="caution">
    <text evidence="2">The sequence shown here is derived from an EMBL/GenBank/DDBJ whole genome shotgun (WGS) entry which is preliminary data.</text>
</comment>
<proteinExistence type="predicted"/>